<proteinExistence type="predicted"/>
<organism evidence="2 3">
    <name type="scientific">Diplodia intermedia</name>
    <dbReference type="NCBI Taxonomy" id="856260"/>
    <lineage>
        <taxon>Eukaryota</taxon>
        <taxon>Fungi</taxon>
        <taxon>Dikarya</taxon>
        <taxon>Ascomycota</taxon>
        <taxon>Pezizomycotina</taxon>
        <taxon>Dothideomycetes</taxon>
        <taxon>Dothideomycetes incertae sedis</taxon>
        <taxon>Botryosphaeriales</taxon>
        <taxon>Botryosphaeriaceae</taxon>
        <taxon>Diplodia</taxon>
    </lineage>
</organism>
<keyword evidence="1" id="KW-0732">Signal</keyword>
<feature type="signal peptide" evidence="1">
    <location>
        <begin position="1"/>
        <end position="20"/>
    </location>
</feature>
<accession>A0ABR3T1F3</accession>
<evidence type="ECO:0000256" key="1">
    <source>
        <dbReference type="SAM" id="SignalP"/>
    </source>
</evidence>
<keyword evidence="3" id="KW-1185">Reference proteome</keyword>
<reference evidence="2 3" key="1">
    <citation type="journal article" date="2023" name="Plant Dis.">
        <title>First Report of Diplodia intermedia Causing Canker and Dieback Diseases on Apple Trees in Canada.</title>
        <authorList>
            <person name="Ellouze W."/>
            <person name="Ilyukhin E."/>
            <person name="Sulman M."/>
            <person name="Ali S."/>
        </authorList>
    </citation>
    <scope>NUCLEOTIDE SEQUENCE [LARGE SCALE GENOMIC DNA]</scope>
    <source>
        <strain evidence="2 3">M45-28</strain>
    </source>
</reference>
<evidence type="ECO:0000313" key="2">
    <source>
        <dbReference type="EMBL" id="KAL1633396.1"/>
    </source>
</evidence>
<sequence length="256" mass="27427">MHSSSYTLTALALAMRAAAGGLDDWHFGNMFSVGPATGGAYITKATYSLVPPNTPCGSVTENPNDDPWMSIWIGLAQSLTDDGTDLFQPLLNWSPDQESAVYSYSACPGTVKEWCVAASTYTPAGQIQQEYQAVPSNAHLDFEVDVDSSKKVSQKVWTNGKLVSEQSDTNSVAPLCLYSGNECYKGTCGTLASYSWSNLTIVLSAADKAFGDSLILTNATSTGLTTSDDGKTWHVDSIDINKDLFYYGVDQSDCSP</sequence>
<name>A0ABR3T1F3_9PEZI</name>
<feature type="chain" id="PRO_5046106582" evidence="1">
    <location>
        <begin position="21"/>
        <end position="256"/>
    </location>
</feature>
<gene>
    <name evidence="2" type="ORF">SLS58_011120</name>
</gene>
<dbReference type="Proteomes" id="UP001521184">
    <property type="component" value="Unassembled WGS sequence"/>
</dbReference>
<comment type="caution">
    <text evidence="2">The sequence shown here is derived from an EMBL/GenBank/DDBJ whole genome shotgun (WGS) entry which is preliminary data.</text>
</comment>
<dbReference type="EMBL" id="JAKEKT020000157">
    <property type="protein sequence ID" value="KAL1633396.1"/>
    <property type="molecule type" value="Genomic_DNA"/>
</dbReference>
<protein>
    <submittedName>
        <fullName evidence="2">Uncharacterized protein</fullName>
    </submittedName>
</protein>
<evidence type="ECO:0000313" key="3">
    <source>
        <dbReference type="Proteomes" id="UP001521184"/>
    </source>
</evidence>